<evidence type="ECO:0000313" key="2">
    <source>
        <dbReference type="Proteomes" id="UP000324222"/>
    </source>
</evidence>
<dbReference type="AlphaFoldDB" id="A0A5B7FIK0"/>
<proteinExistence type="predicted"/>
<accession>A0A5B7FIK0</accession>
<dbReference type="Proteomes" id="UP000324222">
    <property type="component" value="Unassembled WGS sequence"/>
</dbReference>
<dbReference type="EMBL" id="VSRR010006510">
    <property type="protein sequence ID" value="MPC44963.1"/>
    <property type="molecule type" value="Genomic_DNA"/>
</dbReference>
<sequence>MCEFPATLKRSTKSKLMAYRRGEIKQNLPKVNYHNKAQVLPNDMAGTPSLPHTIARLSRGDRSRNLIM</sequence>
<evidence type="ECO:0000313" key="1">
    <source>
        <dbReference type="EMBL" id="MPC44963.1"/>
    </source>
</evidence>
<comment type="caution">
    <text evidence="1">The sequence shown here is derived from an EMBL/GenBank/DDBJ whole genome shotgun (WGS) entry which is preliminary data.</text>
</comment>
<reference evidence="1 2" key="1">
    <citation type="submission" date="2019-05" db="EMBL/GenBank/DDBJ databases">
        <title>Another draft genome of Portunus trituberculatus and its Hox gene families provides insights of decapod evolution.</title>
        <authorList>
            <person name="Jeong J.-H."/>
            <person name="Song I."/>
            <person name="Kim S."/>
            <person name="Choi T."/>
            <person name="Kim D."/>
            <person name="Ryu S."/>
            <person name="Kim W."/>
        </authorList>
    </citation>
    <scope>NUCLEOTIDE SEQUENCE [LARGE SCALE GENOMIC DNA]</scope>
    <source>
        <tissue evidence="1">Muscle</tissue>
    </source>
</reference>
<name>A0A5B7FIK0_PORTR</name>
<protein>
    <submittedName>
        <fullName evidence="1">Uncharacterized protein</fullName>
    </submittedName>
</protein>
<gene>
    <name evidence="1" type="ORF">E2C01_038645</name>
</gene>
<keyword evidence="2" id="KW-1185">Reference proteome</keyword>
<organism evidence="1 2">
    <name type="scientific">Portunus trituberculatus</name>
    <name type="common">Swimming crab</name>
    <name type="synonym">Neptunus trituberculatus</name>
    <dbReference type="NCBI Taxonomy" id="210409"/>
    <lineage>
        <taxon>Eukaryota</taxon>
        <taxon>Metazoa</taxon>
        <taxon>Ecdysozoa</taxon>
        <taxon>Arthropoda</taxon>
        <taxon>Crustacea</taxon>
        <taxon>Multicrustacea</taxon>
        <taxon>Malacostraca</taxon>
        <taxon>Eumalacostraca</taxon>
        <taxon>Eucarida</taxon>
        <taxon>Decapoda</taxon>
        <taxon>Pleocyemata</taxon>
        <taxon>Brachyura</taxon>
        <taxon>Eubrachyura</taxon>
        <taxon>Portunoidea</taxon>
        <taxon>Portunidae</taxon>
        <taxon>Portuninae</taxon>
        <taxon>Portunus</taxon>
    </lineage>
</organism>